<keyword evidence="12" id="KW-1185">Reference proteome</keyword>
<dbReference type="GO" id="GO:0005886">
    <property type="term" value="C:plasma membrane"/>
    <property type="evidence" value="ECO:0007669"/>
    <property type="project" value="UniProtKB-SubCell"/>
</dbReference>
<evidence type="ECO:0000313" key="12">
    <source>
        <dbReference type="Proteomes" id="UP001209878"/>
    </source>
</evidence>
<proteinExistence type="inferred from homology"/>
<protein>
    <recommendedName>
        <fullName evidence="10">Major facilitator superfamily (MFS) profile domain-containing protein</fullName>
    </recommendedName>
</protein>
<feature type="transmembrane region" description="Helical" evidence="9">
    <location>
        <begin position="173"/>
        <end position="194"/>
    </location>
</feature>
<dbReference type="InterPro" id="IPR003663">
    <property type="entry name" value="Sugar/inositol_transpt"/>
</dbReference>
<dbReference type="PRINTS" id="PR00171">
    <property type="entry name" value="SUGRTRNSPORT"/>
</dbReference>
<dbReference type="NCBIfam" id="TIGR00879">
    <property type="entry name" value="SP"/>
    <property type="match status" value="1"/>
</dbReference>
<dbReference type="EMBL" id="JAODUO010000167">
    <property type="protein sequence ID" value="KAK2187392.1"/>
    <property type="molecule type" value="Genomic_DNA"/>
</dbReference>
<dbReference type="PANTHER" id="PTHR48021:SF1">
    <property type="entry name" value="GH07001P-RELATED"/>
    <property type="match status" value="1"/>
</dbReference>
<evidence type="ECO:0000256" key="9">
    <source>
        <dbReference type="SAM" id="Phobius"/>
    </source>
</evidence>
<comment type="caution">
    <text evidence="11">The sequence shown here is derived from an EMBL/GenBank/DDBJ whole genome shotgun (WGS) entry which is preliminary data.</text>
</comment>
<evidence type="ECO:0000256" key="6">
    <source>
        <dbReference type="ARBA" id="ARBA00023180"/>
    </source>
</evidence>
<feature type="domain" description="Major facilitator superfamily (MFS) profile" evidence="10">
    <location>
        <begin position="21"/>
        <end position="445"/>
    </location>
</feature>
<evidence type="ECO:0000256" key="3">
    <source>
        <dbReference type="ARBA" id="ARBA00022692"/>
    </source>
</evidence>
<dbReference type="AlphaFoldDB" id="A0AAD9P3C7"/>
<evidence type="ECO:0000313" key="11">
    <source>
        <dbReference type="EMBL" id="KAK2187392.1"/>
    </source>
</evidence>
<feature type="transmembrane region" description="Helical" evidence="9">
    <location>
        <begin position="118"/>
        <end position="137"/>
    </location>
</feature>
<evidence type="ECO:0000256" key="7">
    <source>
        <dbReference type="RuleBase" id="RU003346"/>
    </source>
</evidence>
<dbReference type="FunFam" id="1.20.1250.20:FF:000055">
    <property type="entry name" value="Facilitated trehalose transporter Tret1-2 homolog"/>
    <property type="match status" value="1"/>
</dbReference>
<feature type="region of interest" description="Disordered" evidence="8">
    <location>
        <begin position="575"/>
        <end position="602"/>
    </location>
</feature>
<keyword evidence="6" id="KW-0325">Glycoprotein</keyword>
<sequence>MDAGHKMVGSDTKSQPHSVKNLLMASICSYLGAFSFGYVIGFSSPALPHMEKEGLLNTEGSMWFGSLMTFGGMLGCPVAGWLVEKFGRRGALFLTMFPFLLGWVLICFGNGITVLYVGRLLTGFGGGMVTVVSPMYIAETCPKELRGMLGSGVQLSITLGILLVYALGVSFSWRNLAMVGIVIPIVAIFFAMRIPETPRYYLLRGRKKDALKSLTALRGDDYDVNDECRDIEESLDVDTQFSWSEFKKPELYQPLIVSVGLMVFQQFMGINVVMFYTVSIFRSAGFGESSEKATLVIGVVQVVVTLIACYLMDRAGRRALLLIAGLGMGMACITFAVYYNMTEGLTPAQNNLSWLALCSLILYIAAFGLGWGPVPMLVMSEIFPVHARGAASAIATTSSWLSAFIITNKYAVLLAMFGQGGTFLFFGLWCMVSMVFVWRLVPETKGRSLEDIELYFLANRSVNAPVEKCYHLPVTYRNTETCAGGREETAHLFLRFLIEDGFVIFGSDETIFSNTRTHKRVPSTQLKNSFGSLELRRTQTGVGFLRQNCCHLHSRQRPFEQGPCVPGSRGQCGPVVLASQSPGSGGNGSGRQDCQDLGRTVM</sequence>
<feature type="transmembrane region" description="Helical" evidence="9">
    <location>
        <begin position="62"/>
        <end position="83"/>
    </location>
</feature>
<gene>
    <name evidence="11" type="ORF">NP493_167g04039</name>
</gene>
<dbReference type="Pfam" id="PF00083">
    <property type="entry name" value="Sugar_tr"/>
    <property type="match status" value="1"/>
</dbReference>
<evidence type="ECO:0000256" key="8">
    <source>
        <dbReference type="SAM" id="MobiDB-lite"/>
    </source>
</evidence>
<evidence type="ECO:0000256" key="5">
    <source>
        <dbReference type="ARBA" id="ARBA00023136"/>
    </source>
</evidence>
<dbReference type="InterPro" id="IPR020846">
    <property type="entry name" value="MFS_dom"/>
</dbReference>
<evidence type="ECO:0000256" key="1">
    <source>
        <dbReference type="ARBA" id="ARBA00004651"/>
    </source>
</evidence>
<feature type="transmembrane region" description="Helical" evidence="9">
    <location>
        <begin position="255"/>
        <end position="281"/>
    </location>
</feature>
<dbReference type="PROSITE" id="PS50850">
    <property type="entry name" value="MFS"/>
    <property type="match status" value="1"/>
</dbReference>
<dbReference type="Gene3D" id="1.20.1250.20">
    <property type="entry name" value="MFS general substrate transporter like domains"/>
    <property type="match status" value="1"/>
</dbReference>
<reference evidence="11" key="1">
    <citation type="journal article" date="2023" name="Mol. Biol. Evol.">
        <title>Third-Generation Sequencing Reveals the Adaptive Role of the Epigenome in Three Deep-Sea Polychaetes.</title>
        <authorList>
            <person name="Perez M."/>
            <person name="Aroh O."/>
            <person name="Sun Y."/>
            <person name="Lan Y."/>
            <person name="Juniper S.K."/>
            <person name="Young C.R."/>
            <person name="Angers B."/>
            <person name="Qian P.Y."/>
        </authorList>
    </citation>
    <scope>NUCLEOTIDE SEQUENCE</scope>
    <source>
        <strain evidence="11">R07B-5</strain>
    </source>
</reference>
<feature type="transmembrane region" description="Helical" evidence="9">
    <location>
        <begin position="149"/>
        <end position="167"/>
    </location>
</feature>
<keyword evidence="5 9" id="KW-0472">Membrane</keyword>
<dbReference type="InterPro" id="IPR044775">
    <property type="entry name" value="MFS_ERD6/Tret1-like"/>
</dbReference>
<keyword evidence="2" id="KW-1003">Cell membrane</keyword>
<feature type="transmembrane region" description="Helical" evidence="9">
    <location>
        <begin position="423"/>
        <end position="441"/>
    </location>
</feature>
<dbReference type="CDD" id="cd17358">
    <property type="entry name" value="MFS_GLUT6_8_Class3_like"/>
    <property type="match status" value="1"/>
</dbReference>
<dbReference type="InterPro" id="IPR036259">
    <property type="entry name" value="MFS_trans_sf"/>
</dbReference>
<keyword evidence="7" id="KW-0813">Transport</keyword>
<dbReference type="PROSITE" id="PS00216">
    <property type="entry name" value="SUGAR_TRANSPORT_1"/>
    <property type="match status" value="1"/>
</dbReference>
<dbReference type="InterPro" id="IPR005829">
    <property type="entry name" value="Sugar_transporter_CS"/>
</dbReference>
<dbReference type="PROSITE" id="PS00217">
    <property type="entry name" value="SUGAR_TRANSPORT_2"/>
    <property type="match status" value="1"/>
</dbReference>
<dbReference type="Proteomes" id="UP001209878">
    <property type="component" value="Unassembled WGS sequence"/>
</dbReference>
<feature type="transmembrane region" description="Helical" evidence="9">
    <location>
        <begin position="390"/>
        <end position="411"/>
    </location>
</feature>
<comment type="similarity">
    <text evidence="7">Belongs to the major facilitator superfamily. Sugar transporter (TC 2.A.1.1) family.</text>
</comment>
<name>A0AAD9P3C7_RIDPI</name>
<comment type="subcellular location">
    <subcellularLocation>
        <location evidence="1">Cell membrane</location>
        <topology evidence="1">Multi-pass membrane protein</topology>
    </subcellularLocation>
</comment>
<organism evidence="11 12">
    <name type="scientific">Ridgeia piscesae</name>
    <name type="common">Tubeworm</name>
    <dbReference type="NCBI Taxonomy" id="27915"/>
    <lineage>
        <taxon>Eukaryota</taxon>
        <taxon>Metazoa</taxon>
        <taxon>Spiralia</taxon>
        <taxon>Lophotrochozoa</taxon>
        <taxon>Annelida</taxon>
        <taxon>Polychaeta</taxon>
        <taxon>Sedentaria</taxon>
        <taxon>Canalipalpata</taxon>
        <taxon>Sabellida</taxon>
        <taxon>Siboglinidae</taxon>
        <taxon>Ridgeia</taxon>
    </lineage>
</organism>
<evidence type="ECO:0000259" key="10">
    <source>
        <dbReference type="PROSITE" id="PS50850"/>
    </source>
</evidence>
<feature type="transmembrane region" description="Helical" evidence="9">
    <location>
        <begin position="353"/>
        <end position="378"/>
    </location>
</feature>
<dbReference type="PANTHER" id="PTHR48021">
    <property type="match status" value="1"/>
</dbReference>
<dbReference type="InterPro" id="IPR050549">
    <property type="entry name" value="MFS_Trehalose_Transporter"/>
</dbReference>
<evidence type="ECO:0000256" key="4">
    <source>
        <dbReference type="ARBA" id="ARBA00022989"/>
    </source>
</evidence>
<feature type="transmembrane region" description="Helical" evidence="9">
    <location>
        <begin position="319"/>
        <end position="341"/>
    </location>
</feature>
<evidence type="ECO:0000256" key="2">
    <source>
        <dbReference type="ARBA" id="ARBA00022475"/>
    </source>
</evidence>
<dbReference type="InterPro" id="IPR005828">
    <property type="entry name" value="MFS_sugar_transport-like"/>
</dbReference>
<feature type="transmembrane region" description="Helical" evidence="9">
    <location>
        <begin position="293"/>
        <end position="312"/>
    </location>
</feature>
<feature type="transmembrane region" description="Helical" evidence="9">
    <location>
        <begin position="90"/>
        <end position="112"/>
    </location>
</feature>
<keyword evidence="3 9" id="KW-0812">Transmembrane</keyword>
<accession>A0AAD9P3C7</accession>
<keyword evidence="4 9" id="KW-1133">Transmembrane helix</keyword>
<feature type="transmembrane region" description="Helical" evidence="9">
    <location>
        <begin position="21"/>
        <end position="42"/>
    </location>
</feature>
<dbReference type="GO" id="GO:0051119">
    <property type="term" value="F:sugar transmembrane transporter activity"/>
    <property type="evidence" value="ECO:0007669"/>
    <property type="project" value="InterPro"/>
</dbReference>
<dbReference type="SUPFAM" id="SSF103473">
    <property type="entry name" value="MFS general substrate transporter"/>
    <property type="match status" value="1"/>
</dbReference>